<reference evidence="1" key="1">
    <citation type="submission" date="2020-08" db="EMBL/GenBank/DDBJ databases">
        <title>Genome public.</title>
        <authorList>
            <person name="Liu C."/>
            <person name="Sun Q."/>
        </authorList>
    </citation>
    <scope>NUCLEOTIDE SEQUENCE</scope>
    <source>
        <strain evidence="1">N12</strain>
    </source>
</reference>
<comment type="caution">
    <text evidence="1">The sequence shown here is derived from an EMBL/GenBank/DDBJ whole genome shotgun (WGS) entry which is preliminary data.</text>
</comment>
<dbReference type="EMBL" id="JACRTF010000001">
    <property type="protein sequence ID" value="MBC8594370.1"/>
    <property type="molecule type" value="Genomic_DNA"/>
</dbReference>
<keyword evidence="2" id="KW-1185">Reference proteome</keyword>
<organism evidence="1 2">
    <name type="scientific">Jilunia laotingensis</name>
    <dbReference type="NCBI Taxonomy" id="2763675"/>
    <lineage>
        <taxon>Bacteria</taxon>
        <taxon>Pseudomonadati</taxon>
        <taxon>Bacteroidota</taxon>
        <taxon>Bacteroidia</taxon>
        <taxon>Bacteroidales</taxon>
        <taxon>Bacteroidaceae</taxon>
        <taxon>Jilunia</taxon>
    </lineage>
</organism>
<sequence length="130" mass="14800">MKADIERLKERFVNAITDAEIEAIDKEVKSLVDRDIDRFSEGMLECIKDTNKEADELLLRDKLESVLPFISVSALVKTYFKKSPQWFYQRLNGSLVNGKPVKFNEGELKILSTALNDIGKKITQAAAFVF</sequence>
<accession>A0A926F9N0</accession>
<evidence type="ECO:0000313" key="2">
    <source>
        <dbReference type="Proteomes" id="UP000651085"/>
    </source>
</evidence>
<name>A0A926F9N0_9BACT</name>
<dbReference type="AlphaFoldDB" id="A0A926F9N0"/>
<dbReference type="Proteomes" id="UP000651085">
    <property type="component" value="Unassembled WGS sequence"/>
</dbReference>
<dbReference type="RefSeq" id="WP_262435463.1">
    <property type="nucleotide sequence ID" value="NZ_JACRTF010000001.1"/>
</dbReference>
<dbReference type="InterPro" id="IPR032483">
    <property type="entry name" value="DUF5053"/>
</dbReference>
<evidence type="ECO:0000313" key="1">
    <source>
        <dbReference type="EMBL" id="MBC8594370.1"/>
    </source>
</evidence>
<proteinExistence type="predicted"/>
<protein>
    <submittedName>
        <fullName evidence="1">DUF5053 domain-containing protein</fullName>
    </submittedName>
</protein>
<gene>
    <name evidence="1" type="ORF">H8744_14210</name>
</gene>
<dbReference type="Pfam" id="PF16476">
    <property type="entry name" value="DUF5053"/>
    <property type="match status" value="1"/>
</dbReference>